<comment type="catalytic activity">
    <reaction evidence="5 9">
        <text>N(7)-methyl-GTP + H2O = N(7)-methyl-GMP + diphosphate + H(+)</text>
        <dbReference type="Rhea" id="RHEA:58744"/>
        <dbReference type="ChEBI" id="CHEBI:15377"/>
        <dbReference type="ChEBI" id="CHEBI:15378"/>
        <dbReference type="ChEBI" id="CHEBI:33019"/>
        <dbReference type="ChEBI" id="CHEBI:58285"/>
        <dbReference type="ChEBI" id="CHEBI:87133"/>
    </reaction>
</comment>
<evidence type="ECO:0000256" key="2">
    <source>
        <dbReference type="ARBA" id="ARBA00022490"/>
    </source>
</evidence>
<evidence type="ECO:0000313" key="10">
    <source>
        <dbReference type="EMBL" id="KXI28756.1"/>
    </source>
</evidence>
<gene>
    <name evidence="10" type="ORF">AX660_11100</name>
</gene>
<dbReference type="Proteomes" id="UP000070299">
    <property type="component" value="Unassembled WGS sequence"/>
</dbReference>
<dbReference type="PANTHER" id="PTHR43213:SF10">
    <property type="entry name" value="7-METHYL-GTP PYROPHOSPHATASE"/>
    <property type="match status" value="1"/>
</dbReference>
<dbReference type="OrthoDB" id="9813694at2"/>
<dbReference type="FunFam" id="3.90.950.10:FF:000005">
    <property type="entry name" value="7-methyl-GTP pyrophosphatase"/>
    <property type="match status" value="1"/>
</dbReference>
<keyword evidence="2 9" id="KW-0963">Cytoplasm</keyword>
<organism evidence="10 11">
    <name type="scientific">Paraglaciecola hydrolytica</name>
    <dbReference type="NCBI Taxonomy" id="1799789"/>
    <lineage>
        <taxon>Bacteria</taxon>
        <taxon>Pseudomonadati</taxon>
        <taxon>Pseudomonadota</taxon>
        <taxon>Gammaproteobacteria</taxon>
        <taxon>Alteromonadales</taxon>
        <taxon>Alteromonadaceae</taxon>
        <taxon>Paraglaciecola</taxon>
    </lineage>
</organism>
<feature type="site" description="Important for substrate specificity" evidence="9">
    <location>
        <position position="11"/>
    </location>
</feature>
<name>A0A136A0I2_9ALTE</name>
<accession>A0A136A0I2</accession>
<dbReference type="EC" id="3.6.1.-" evidence="9"/>
<feature type="site" description="Important for substrate specificity" evidence="9">
    <location>
        <position position="69"/>
    </location>
</feature>
<dbReference type="Gene3D" id="3.90.950.10">
    <property type="match status" value="1"/>
</dbReference>
<dbReference type="GO" id="GO:0005737">
    <property type="term" value="C:cytoplasm"/>
    <property type="evidence" value="ECO:0007669"/>
    <property type="project" value="UniProtKB-SubCell"/>
</dbReference>
<evidence type="ECO:0000256" key="4">
    <source>
        <dbReference type="ARBA" id="ARBA00023080"/>
    </source>
</evidence>
<evidence type="ECO:0000256" key="7">
    <source>
        <dbReference type="ARBA" id="ARBA00060749"/>
    </source>
</evidence>
<comment type="similarity">
    <text evidence="7 9">Belongs to the Maf family. YceF subfamily.</text>
</comment>
<dbReference type="PANTHER" id="PTHR43213">
    <property type="entry name" value="BIFUNCTIONAL DTTP/UTP PYROPHOSPHATASE/METHYLTRANSFERASE PROTEIN-RELATED"/>
    <property type="match status" value="1"/>
</dbReference>
<evidence type="ECO:0000256" key="6">
    <source>
        <dbReference type="ARBA" id="ARBA00053369"/>
    </source>
</evidence>
<dbReference type="InterPro" id="IPR003697">
    <property type="entry name" value="Maf-like"/>
</dbReference>
<keyword evidence="11" id="KW-1185">Reference proteome</keyword>
<sequence length="198" mass="21855">MKIILASTSVYRAALLHKLSVPFTCQAPHVDESAVDGESIHQQVKRLAELKAQAVALSLTEGYVIGSDQLASYGNLILGKPGNYQNAFSQLSQLSGQSIVFYTGLCLINAANGQQQSMVECFEVEFKQLSNKQIQRYLELEQPFDCAGSFKCEGLGIALFKRLNGRDPNTLVGLPLIALTELFANWQIDLFDYMQNNT</sequence>
<evidence type="ECO:0000256" key="3">
    <source>
        <dbReference type="ARBA" id="ARBA00022801"/>
    </source>
</evidence>
<comment type="cofactor">
    <cofactor evidence="9">
        <name>a divalent metal cation</name>
        <dbReference type="ChEBI" id="CHEBI:60240"/>
    </cofactor>
</comment>
<comment type="function">
    <text evidence="6 9">Nucleoside triphosphate pyrophosphatase that hydrolyzes 7-methyl-GTP (m(7)GTP). May have a dual role in cell division arrest and in preventing the incorporation of modified nucleotides into cellular nucleic acids.</text>
</comment>
<keyword evidence="3 9" id="KW-0378">Hydrolase</keyword>
<keyword evidence="4 9" id="KW-0546">Nucleotide metabolism</keyword>
<evidence type="ECO:0000313" key="11">
    <source>
        <dbReference type="Proteomes" id="UP000070299"/>
    </source>
</evidence>
<comment type="caution">
    <text evidence="10">The sequence shown here is derived from an EMBL/GenBank/DDBJ whole genome shotgun (WGS) entry which is preliminary data.</text>
</comment>
<dbReference type="EMBL" id="LSNE01000005">
    <property type="protein sequence ID" value="KXI28756.1"/>
    <property type="molecule type" value="Genomic_DNA"/>
</dbReference>
<dbReference type="GO" id="GO:0047429">
    <property type="term" value="F:nucleoside triphosphate diphosphatase activity"/>
    <property type="evidence" value="ECO:0007669"/>
    <property type="project" value="InterPro"/>
</dbReference>
<dbReference type="STRING" id="1799789.AX660_11100"/>
<comment type="caution">
    <text evidence="9">Lacks conserved residue(s) required for the propagation of feature annotation.</text>
</comment>
<evidence type="ECO:0000256" key="8">
    <source>
        <dbReference type="ARBA" id="ARBA00068163"/>
    </source>
</evidence>
<evidence type="ECO:0000256" key="1">
    <source>
        <dbReference type="ARBA" id="ARBA00004496"/>
    </source>
</evidence>
<proteinExistence type="inferred from homology"/>
<dbReference type="SUPFAM" id="SSF52972">
    <property type="entry name" value="ITPase-like"/>
    <property type="match status" value="1"/>
</dbReference>
<evidence type="ECO:0000256" key="5">
    <source>
        <dbReference type="ARBA" id="ARBA00050213"/>
    </source>
</evidence>
<reference evidence="11" key="1">
    <citation type="submission" date="2016-02" db="EMBL/GenBank/DDBJ databases">
        <authorList>
            <person name="Schultz-Johansen M."/>
            <person name="Glaring M.A."/>
            <person name="Bech P.K."/>
            <person name="Stougaard P."/>
        </authorList>
    </citation>
    <scope>NUCLEOTIDE SEQUENCE [LARGE SCALE GENOMIC DNA]</scope>
    <source>
        <strain evidence="11">S66</strain>
    </source>
</reference>
<dbReference type="Pfam" id="PF02545">
    <property type="entry name" value="Maf"/>
    <property type="match status" value="1"/>
</dbReference>
<feature type="site" description="Important for substrate specificity" evidence="9">
    <location>
        <position position="153"/>
    </location>
</feature>
<comment type="subcellular location">
    <subcellularLocation>
        <location evidence="1 9">Cytoplasm</location>
    </subcellularLocation>
</comment>
<dbReference type="PIRSF" id="PIRSF006305">
    <property type="entry name" value="Maf"/>
    <property type="match status" value="1"/>
</dbReference>
<dbReference type="CDD" id="cd00555">
    <property type="entry name" value="Maf"/>
    <property type="match status" value="1"/>
</dbReference>
<dbReference type="RefSeq" id="WP_068375426.1">
    <property type="nucleotide sequence ID" value="NZ_LSNE01000005.1"/>
</dbReference>
<dbReference type="GO" id="GO:0009117">
    <property type="term" value="P:nucleotide metabolic process"/>
    <property type="evidence" value="ECO:0007669"/>
    <property type="project" value="UniProtKB-KW"/>
</dbReference>
<feature type="active site" description="Proton acceptor" evidence="9">
    <location>
        <position position="68"/>
    </location>
</feature>
<dbReference type="InterPro" id="IPR029001">
    <property type="entry name" value="ITPase-like_fam"/>
</dbReference>
<dbReference type="AlphaFoldDB" id="A0A136A0I2"/>
<evidence type="ECO:0000256" key="9">
    <source>
        <dbReference type="HAMAP-Rule" id="MF_00528"/>
    </source>
</evidence>
<protein>
    <recommendedName>
        <fullName evidence="8 9">7-methyl-GTP pyrophosphatase</fullName>
        <shortName evidence="9">m(7)GTP pyrophosphatase</shortName>
        <ecNumber evidence="9">3.6.1.-</ecNumber>
    </recommendedName>
</protein>
<dbReference type="HAMAP" id="MF_00528">
    <property type="entry name" value="Maf"/>
    <property type="match status" value="1"/>
</dbReference>
<dbReference type="NCBIfam" id="TIGR00172">
    <property type="entry name" value="maf"/>
    <property type="match status" value="1"/>
</dbReference>